<dbReference type="PROSITE" id="PS50075">
    <property type="entry name" value="CARRIER"/>
    <property type="match status" value="1"/>
</dbReference>
<protein>
    <recommendedName>
        <fullName evidence="4">Carrier domain-containing protein</fullName>
    </recommendedName>
</protein>
<dbReference type="Gene3D" id="1.10.1200.10">
    <property type="entry name" value="ACP-like"/>
    <property type="match status" value="1"/>
</dbReference>
<dbReference type="InterPro" id="IPR009081">
    <property type="entry name" value="PP-bd_ACP"/>
</dbReference>
<evidence type="ECO:0000256" key="2">
    <source>
        <dbReference type="ARBA" id="ARBA00022450"/>
    </source>
</evidence>
<dbReference type="RefSeq" id="WP_189056263.1">
    <property type="nucleotide sequence ID" value="NZ_BMMK01000007.1"/>
</dbReference>
<feature type="domain" description="Carrier" evidence="4">
    <location>
        <begin position="4"/>
        <end position="79"/>
    </location>
</feature>
<keyword evidence="3" id="KW-0597">Phosphoprotein</keyword>
<keyword evidence="2" id="KW-0596">Phosphopantetheine</keyword>
<dbReference type="EMBL" id="BMMK01000007">
    <property type="protein sequence ID" value="GGM49179.1"/>
    <property type="molecule type" value="Genomic_DNA"/>
</dbReference>
<name>A0A8J3FTF5_9PSEU</name>
<evidence type="ECO:0000259" key="4">
    <source>
        <dbReference type="PROSITE" id="PS50075"/>
    </source>
</evidence>
<reference evidence="5" key="2">
    <citation type="submission" date="2020-09" db="EMBL/GenBank/DDBJ databases">
        <authorList>
            <person name="Sun Q."/>
            <person name="Zhou Y."/>
        </authorList>
    </citation>
    <scope>NUCLEOTIDE SEQUENCE</scope>
    <source>
        <strain evidence="5">CGMCC 4.5737</strain>
    </source>
</reference>
<accession>A0A8J3FTF5</accession>
<reference evidence="5" key="1">
    <citation type="journal article" date="2014" name="Int. J. Syst. Evol. Microbiol.">
        <title>Complete genome sequence of Corynebacterium casei LMG S-19264T (=DSM 44701T), isolated from a smear-ripened cheese.</title>
        <authorList>
            <consortium name="US DOE Joint Genome Institute (JGI-PGF)"/>
            <person name="Walter F."/>
            <person name="Albersmeier A."/>
            <person name="Kalinowski J."/>
            <person name="Ruckert C."/>
        </authorList>
    </citation>
    <scope>NUCLEOTIDE SEQUENCE</scope>
    <source>
        <strain evidence="5">CGMCC 4.5737</strain>
    </source>
</reference>
<evidence type="ECO:0000313" key="6">
    <source>
        <dbReference type="Proteomes" id="UP000637578"/>
    </source>
</evidence>
<dbReference type="Pfam" id="PF00550">
    <property type="entry name" value="PP-binding"/>
    <property type="match status" value="1"/>
</dbReference>
<dbReference type="FunFam" id="1.10.1200.10:FF:000021">
    <property type="entry name" value="Isochorismatase"/>
    <property type="match status" value="1"/>
</dbReference>
<comment type="caution">
    <text evidence="5">The sequence shown here is derived from an EMBL/GenBank/DDBJ whole genome shotgun (WGS) entry which is preliminary data.</text>
</comment>
<dbReference type="Proteomes" id="UP000637578">
    <property type="component" value="Unassembled WGS sequence"/>
</dbReference>
<evidence type="ECO:0000313" key="5">
    <source>
        <dbReference type="EMBL" id="GGM49179.1"/>
    </source>
</evidence>
<sequence>MPDSHDSLTWESLRGAVAEILNQPSTSLAEDDNLLEAGLDSIRMMSLVEQWRHHGIEVTFVELAEHPTLRSWATLLGVS</sequence>
<comment type="pathway">
    <text evidence="1">Siderophore biosynthesis.</text>
</comment>
<evidence type="ECO:0000256" key="1">
    <source>
        <dbReference type="ARBA" id="ARBA00004924"/>
    </source>
</evidence>
<proteinExistence type="predicted"/>
<organism evidence="5 6">
    <name type="scientific">Longimycelium tulufanense</name>
    <dbReference type="NCBI Taxonomy" id="907463"/>
    <lineage>
        <taxon>Bacteria</taxon>
        <taxon>Bacillati</taxon>
        <taxon>Actinomycetota</taxon>
        <taxon>Actinomycetes</taxon>
        <taxon>Pseudonocardiales</taxon>
        <taxon>Pseudonocardiaceae</taxon>
        <taxon>Longimycelium</taxon>
    </lineage>
</organism>
<dbReference type="InterPro" id="IPR036736">
    <property type="entry name" value="ACP-like_sf"/>
</dbReference>
<evidence type="ECO:0000256" key="3">
    <source>
        <dbReference type="ARBA" id="ARBA00022553"/>
    </source>
</evidence>
<gene>
    <name evidence="5" type="ORF">GCM10012275_20090</name>
</gene>
<keyword evidence="6" id="KW-1185">Reference proteome</keyword>
<dbReference type="SUPFAM" id="SSF47336">
    <property type="entry name" value="ACP-like"/>
    <property type="match status" value="1"/>
</dbReference>
<dbReference type="AlphaFoldDB" id="A0A8J3FTF5"/>